<evidence type="ECO:0000313" key="7">
    <source>
        <dbReference type="EMBL" id="SFV11659.1"/>
    </source>
</evidence>
<evidence type="ECO:0000313" key="8">
    <source>
        <dbReference type="Proteomes" id="UP000199391"/>
    </source>
</evidence>
<dbReference type="Gene3D" id="3.30.70.100">
    <property type="match status" value="1"/>
</dbReference>
<evidence type="ECO:0000256" key="2">
    <source>
        <dbReference type="ARBA" id="ARBA00012150"/>
    </source>
</evidence>
<organism evidence="7 8">
    <name type="scientific">Pseudoduganella namucuonensis</name>
    <dbReference type="NCBI Taxonomy" id="1035707"/>
    <lineage>
        <taxon>Bacteria</taxon>
        <taxon>Pseudomonadati</taxon>
        <taxon>Pseudomonadota</taxon>
        <taxon>Betaproteobacteria</taxon>
        <taxon>Burkholderiales</taxon>
        <taxon>Oxalobacteraceae</taxon>
        <taxon>Telluria group</taxon>
        <taxon>Pseudoduganella</taxon>
    </lineage>
</organism>
<comment type="similarity">
    <text evidence="1 5">Belongs to the acylphosphatase family.</text>
</comment>
<dbReference type="PROSITE" id="PS51160">
    <property type="entry name" value="ACYLPHOSPHATASE_3"/>
    <property type="match status" value="1"/>
</dbReference>
<feature type="active site" evidence="4">
    <location>
        <position position="17"/>
    </location>
</feature>
<accession>A0A1I7LPU6</accession>
<dbReference type="InterPro" id="IPR020456">
    <property type="entry name" value="Acylphosphatase"/>
</dbReference>
<keyword evidence="8" id="KW-1185">Reference proteome</keyword>
<dbReference type="RefSeq" id="WP_093558857.1">
    <property type="nucleotide sequence ID" value="NZ_FPBO01000034.1"/>
</dbReference>
<dbReference type="EC" id="3.6.1.7" evidence="2 4"/>
<evidence type="ECO:0000256" key="1">
    <source>
        <dbReference type="ARBA" id="ARBA00005614"/>
    </source>
</evidence>
<gene>
    <name evidence="7" type="ORF">SAMN05216552_103467</name>
</gene>
<dbReference type="AlphaFoldDB" id="A0A1I7LPU6"/>
<sequence length="92" mass="9614">MGKRLLIEGRVQGVGYRASFAEEAVALGLQGWVRNRRDGSVEAVVDGDAAAIEAVIVWARRGPPASRVSHVTVEEAAAQAAGDGTFNILPTA</sequence>
<dbReference type="STRING" id="1035707.SAMN05216552_103467"/>
<dbReference type="OrthoDB" id="5295388at2"/>
<dbReference type="GO" id="GO:0003998">
    <property type="term" value="F:acylphosphatase activity"/>
    <property type="evidence" value="ECO:0007669"/>
    <property type="project" value="UniProtKB-EC"/>
</dbReference>
<evidence type="ECO:0000256" key="3">
    <source>
        <dbReference type="ARBA" id="ARBA00047645"/>
    </source>
</evidence>
<evidence type="ECO:0000256" key="5">
    <source>
        <dbReference type="RuleBase" id="RU004168"/>
    </source>
</evidence>
<dbReference type="SUPFAM" id="SSF54975">
    <property type="entry name" value="Acylphosphatase/BLUF domain-like"/>
    <property type="match status" value="1"/>
</dbReference>
<dbReference type="EMBL" id="FPBO01000034">
    <property type="protein sequence ID" value="SFV11659.1"/>
    <property type="molecule type" value="Genomic_DNA"/>
</dbReference>
<feature type="domain" description="Acylphosphatase-like" evidence="6">
    <location>
        <begin position="2"/>
        <end position="90"/>
    </location>
</feature>
<dbReference type="PROSITE" id="PS00151">
    <property type="entry name" value="ACYLPHOSPHATASE_2"/>
    <property type="match status" value="1"/>
</dbReference>
<dbReference type="PANTHER" id="PTHR47268:SF4">
    <property type="entry name" value="ACYLPHOSPHATASE"/>
    <property type="match status" value="1"/>
</dbReference>
<dbReference type="PRINTS" id="PR00112">
    <property type="entry name" value="ACYLPHPHTASE"/>
</dbReference>
<dbReference type="Proteomes" id="UP000199391">
    <property type="component" value="Unassembled WGS sequence"/>
</dbReference>
<proteinExistence type="inferred from homology"/>
<dbReference type="InterPro" id="IPR017968">
    <property type="entry name" value="Acylphosphatase_CS"/>
</dbReference>
<feature type="active site" evidence="4">
    <location>
        <position position="35"/>
    </location>
</feature>
<dbReference type="PANTHER" id="PTHR47268">
    <property type="entry name" value="ACYLPHOSPHATASE"/>
    <property type="match status" value="1"/>
</dbReference>
<dbReference type="Pfam" id="PF00708">
    <property type="entry name" value="Acylphosphatase"/>
    <property type="match status" value="1"/>
</dbReference>
<evidence type="ECO:0000259" key="6">
    <source>
        <dbReference type="PROSITE" id="PS51160"/>
    </source>
</evidence>
<dbReference type="InterPro" id="IPR036046">
    <property type="entry name" value="Acylphosphatase-like_dom_sf"/>
</dbReference>
<reference evidence="8" key="1">
    <citation type="submission" date="2016-10" db="EMBL/GenBank/DDBJ databases">
        <authorList>
            <person name="Varghese N."/>
            <person name="Submissions S."/>
        </authorList>
    </citation>
    <scope>NUCLEOTIDE SEQUENCE [LARGE SCALE GENOMIC DNA]</scope>
    <source>
        <strain evidence="8">CGMCC 1.11014</strain>
    </source>
</reference>
<evidence type="ECO:0000256" key="4">
    <source>
        <dbReference type="PROSITE-ProRule" id="PRU00520"/>
    </source>
</evidence>
<name>A0A1I7LPU6_9BURK</name>
<keyword evidence="4" id="KW-0378">Hydrolase</keyword>
<dbReference type="InterPro" id="IPR001792">
    <property type="entry name" value="Acylphosphatase-like_dom"/>
</dbReference>
<protein>
    <recommendedName>
        <fullName evidence="2 4">acylphosphatase</fullName>
        <ecNumber evidence="2 4">3.6.1.7</ecNumber>
    </recommendedName>
</protein>
<comment type="catalytic activity">
    <reaction evidence="3 4">
        <text>an acyl phosphate + H2O = a carboxylate + phosphate + H(+)</text>
        <dbReference type="Rhea" id="RHEA:14965"/>
        <dbReference type="ChEBI" id="CHEBI:15377"/>
        <dbReference type="ChEBI" id="CHEBI:15378"/>
        <dbReference type="ChEBI" id="CHEBI:29067"/>
        <dbReference type="ChEBI" id="CHEBI:43474"/>
        <dbReference type="ChEBI" id="CHEBI:59918"/>
        <dbReference type="EC" id="3.6.1.7"/>
    </reaction>
</comment>